<evidence type="ECO:0000256" key="2">
    <source>
        <dbReference type="ARBA" id="ARBA00022618"/>
    </source>
</evidence>
<evidence type="ECO:0000313" key="6">
    <source>
        <dbReference type="EMBL" id="KAK2552575.1"/>
    </source>
</evidence>
<keyword evidence="3" id="KW-0498">Mitosis</keyword>
<comment type="subcellular location">
    <subcellularLocation>
        <location evidence="1">Nucleus</location>
    </subcellularLocation>
</comment>
<comment type="caution">
    <text evidence="6">The sequence shown here is derived from an EMBL/GenBank/DDBJ whole genome shotgun (WGS) entry which is preliminary data.</text>
</comment>
<name>A0AAD9UWW7_ACRCE</name>
<dbReference type="PANTHER" id="PTHR12663">
    <property type="entry name" value="ANDROGEN INDUCED INHIBITOR OF PROLIFERATION AS3 / PDS5-RELATED"/>
    <property type="match status" value="1"/>
</dbReference>
<evidence type="ECO:0000256" key="3">
    <source>
        <dbReference type="ARBA" id="ARBA00022776"/>
    </source>
</evidence>
<evidence type="ECO:0000256" key="4">
    <source>
        <dbReference type="ARBA" id="ARBA00023242"/>
    </source>
</evidence>
<sequence length="775" mass="87590">MPRGEPGSSPRKRAAATDLHERLSKDELIKRLKNLAHELSNADQVDGESKYKEVAASLVKPFILKHRDKDVKAHAACCLADILRIFAPDAPYEEVELRAVFLMITDQLKGLENTKSNLSKKCFYLLENLALVKSFNICLELDFQDIILKLFKLLFQVVNENHTNKIQNFMLDVMCPIIQEGDSVPQELLDTVLINIIDPQKSENPVAYKLASEFIKRTASSLEPYLQMFFNSTLALGRSSDSSLAESIYELILELNRICPITLLSVVPQLEFKLKTEDVDERLAAVKLLGQMFTEQGSELATQNKQLWNSYLGRFVDISVDVRVECIKRAKEFLQHHPRQRDPDEKARQEVVVTICEAASENIDSVTDQLLEDVCERTRDKKWHVRREAMMCLGKLYKKVTTGLCVERILIGCLVPVTLEPKQKMKRLLHIYCKLDEAAVSAFHGILTCQQSQKIMRHWFSQRLSHLQSDVVLKVGSKNPVLETVKGLLDRAAPLLVDEQCVKELFKLVKEAVEGLFDEEDDDEYEWHEIDDALKMLALTGSGIQKVNKSLASYYHPVLSKLALKGTPHQAKFSLRSIAKISPSSSLAFDRVFSNLVSSLRFDCPLLLTTLTSLGEIALLAPAVFETQRPAIVRDFVVKELLMKDRSEAADSDDSESTWCEDRNVTHETQAKVKGIRLLVKWLKGHNNGEELCSRPVFKTYIQPVLRLLDSLLASKGDLQQQGNVSAADCSRLRLAAACGIIKIAQEPLCIEFITLEIFQKLSLVMQVRVYLPVA</sequence>
<keyword evidence="7" id="KW-1185">Reference proteome</keyword>
<organism evidence="6 7">
    <name type="scientific">Acropora cervicornis</name>
    <name type="common">Staghorn coral</name>
    <dbReference type="NCBI Taxonomy" id="6130"/>
    <lineage>
        <taxon>Eukaryota</taxon>
        <taxon>Metazoa</taxon>
        <taxon>Cnidaria</taxon>
        <taxon>Anthozoa</taxon>
        <taxon>Hexacorallia</taxon>
        <taxon>Scleractinia</taxon>
        <taxon>Astrocoeniina</taxon>
        <taxon>Acroporidae</taxon>
        <taxon>Acropora</taxon>
    </lineage>
</organism>
<dbReference type="Gene3D" id="1.25.10.10">
    <property type="entry name" value="Leucine-rich Repeat Variant"/>
    <property type="match status" value="2"/>
</dbReference>
<evidence type="ECO:0000256" key="5">
    <source>
        <dbReference type="ARBA" id="ARBA00023306"/>
    </source>
</evidence>
<evidence type="ECO:0000256" key="1">
    <source>
        <dbReference type="ARBA" id="ARBA00004123"/>
    </source>
</evidence>
<keyword evidence="2" id="KW-0132">Cell division</keyword>
<dbReference type="EMBL" id="JARQWQ010000085">
    <property type="protein sequence ID" value="KAK2552575.1"/>
    <property type="molecule type" value="Genomic_DNA"/>
</dbReference>
<dbReference type="GO" id="GO:0006281">
    <property type="term" value="P:DNA repair"/>
    <property type="evidence" value="ECO:0007669"/>
    <property type="project" value="TreeGrafter"/>
</dbReference>
<reference evidence="6" key="1">
    <citation type="journal article" date="2023" name="G3 (Bethesda)">
        <title>Whole genome assembly and annotation of the endangered Caribbean coral Acropora cervicornis.</title>
        <authorList>
            <person name="Selwyn J.D."/>
            <person name="Vollmer S.V."/>
        </authorList>
    </citation>
    <scope>NUCLEOTIDE SEQUENCE</scope>
    <source>
        <strain evidence="6">K2</strain>
    </source>
</reference>
<keyword evidence="5" id="KW-0131">Cell cycle</keyword>
<dbReference type="GO" id="GO:0005634">
    <property type="term" value="C:nucleus"/>
    <property type="evidence" value="ECO:0007669"/>
    <property type="project" value="UniProtKB-SubCell"/>
</dbReference>
<reference evidence="6" key="2">
    <citation type="journal article" date="2023" name="Science">
        <title>Genomic signatures of disease resistance in endangered staghorn corals.</title>
        <authorList>
            <person name="Vollmer S.V."/>
            <person name="Selwyn J.D."/>
            <person name="Despard B.A."/>
            <person name="Roesel C.L."/>
        </authorList>
    </citation>
    <scope>NUCLEOTIDE SEQUENCE</scope>
    <source>
        <strain evidence="6">K2</strain>
    </source>
</reference>
<proteinExistence type="predicted"/>
<keyword evidence="4" id="KW-0539">Nucleus</keyword>
<dbReference type="InterPro" id="IPR039776">
    <property type="entry name" value="Pds5"/>
</dbReference>
<dbReference type="GO" id="GO:0000785">
    <property type="term" value="C:chromatin"/>
    <property type="evidence" value="ECO:0007669"/>
    <property type="project" value="TreeGrafter"/>
</dbReference>
<dbReference type="Pfam" id="PF20168">
    <property type="entry name" value="PDS5"/>
    <property type="match status" value="3"/>
</dbReference>
<gene>
    <name evidence="6" type="ORF">P5673_026222</name>
</gene>
<dbReference type="PANTHER" id="PTHR12663:SF0">
    <property type="entry name" value="PRECOCIOUS DISSOCIATION OF SISTERS 5, ISOFORM A"/>
    <property type="match status" value="1"/>
</dbReference>
<dbReference type="SUPFAM" id="SSF48371">
    <property type="entry name" value="ARM repeat"/>
    <property type="match status" value="1"/>
</dbReference>
<dbReference type="GO" id="GO:0051301">
    <property type="term" value="P:cell division"/>
    <property type="evidence" value="ECO:0007669"/>
    <property type="project" value="UniProtKB-KW"/>
</dbReference>
<dbReference type="CDD" id="cd19953">
    <property type="entry name" value="PDS5"/>
    <property type="match status" value="1"/>
</dbReference>
<dbReference type="Proteomes" id="UP001249851">
    <property type="component" value="Unassembled WGS sequence"/>
</dbReference>
<dbReference type="InterPro" id="IPR016024">
    <property type="entry name" value="ARM-type_fold"/>
</dbReference>
<dbReference type="InterPro" id="IPR011989">
    <property type="entry name" value="ARM-like"/>
</dbReference>
<dbReference type="GO" id="GO:0007064">
    <property type="term" value="P:mitotic sister chromatid cohesion"/>
    <property type="evidence" value="ECO:0007669"/>
    <property type="project" value="InterPro"/>
</dbReference>
<accession>A0AAD9UWW7</accession>
<evidence type="ECO:0000313" key="7">
    <source>
        <dbReference type="Proteomes" id="UP001249851"/>
    </source>
</evidence>
<dbReference type="AlphaFoldDB" id="A0AAD9UWW7"/>
<protein>
    <submittedName>
        <fullName evidence="6">Sister chromatid cohesion protein PDS5-like protein B</fullName>
    </submittedName>
</protein>